<proteinExistence type="inferred from homology"/>
<comment type="caution">
    <text evidence="4">The sequence shown here is derived from an EMBL/GenBank/DDBJ whole genome shotgun (WGS) entry which is preliminary data.</text>
</comment>
<dbReference type="GO" id="GO:0005737">
    <property type="term" value="C:cytoplasm"/>
    <property type="evidence" value="ECO:0007669"/>
    <property type="project" value="TreeGrafter"/>
</dbReference>
<dbReference type="InterPro" id="IPR001436">
    <property type="entry name" value="Alpha-crystallin/sHSP_animal"/>
</dbReference>
<dbReference type="GO" id="GO:0009408">
    <property type="term" value="P:response to heat"/>
    <property type="evidence" value="ECO:0007669"/>
    <property type="project" value="TreeGrafter"/>
</dbReference>
<dbReference type="PRINTS" id="PR00299">
    <property type="entry name" value="ACRYSTALLIN"/>
</dbReference>
<dbReference type="PANTHER" id="PTHR45640:SF32">
    <property type="entry name" value="STRESS-INDUCED PROTEIN 1"/>
    <property type="match status" value="1"/>
</dbReference>
<evidence type="ECO:0000256" key="1">
    <source>
        <dbReference type="PROSITE-ProRule" id="PRU00285"/>
    </source>
</evidence>
<dbReference type="InterPro" id="IPR008978">
    <property type="entry name" value="HSP20-like_chaperone"/>
</dbReference>
<dbReference type="Proteomes" id="UP001432027">
    <property type="component" value="Unassembled WGS sequence"/>
</dbReference>
<organism evidence="4 5">
    <name type="scientific">Pristionchus entomophagus</name>
    <dbReference type="NCBI Taxonomy" id="358040"/>
    <lineage>
        <taxon>Eukaryota</taxon>
        <taxon>Metazoa</taxon>
        <taxon>Ecdysozoa</taxon>
        <taxon>Nematoda</taxon>
        <taxon>Chromadorea</taxon>
        <taxon>Rhabditida</taxon>
        <taxon>Rhabditina</taxon>
        <taxon>Diplogasteromorpha</taxon>
        <taxon>Diplogasteroidea</taxon>
        <taxon>Neodiplogasteridae</taxon>
        <taxon>Pristionchus</taxon>
    </lineage>
</organism>
<dbReference type="CDD" id="cd06526">
    <property type="entry name" value="metazoan_ACD"/>
    <property type="match status" value="1"/>
</dbReference>
<evidence type="ECO:0000259" key="3">
    <source>
        <dbReference type="PROSITE" id="PS01031"/>
    </source>
</evidence>
<name>A0AAV5THW0_9BILA</name>
<dbReference type="InterPro" id="IPR002068">
    <property type="entry name" value="A-crystallin/Hsp20_dom"/>
</dbReference>
<feature type="non-terminal residue" evidence="4">
    <location>
        <position position="1"/>
    </location>
</feature>
<reference evidence="4" key="1">
    <citation type="submission" date="2023-10" db="EMBL/GenBank/DDBJ databases">
        <title>Genome assembly of Pristionchus species.</title>
        <authorList>
            <person name="Yoshida K."/>
            <person name="Sommer R.J."/>
        </authorList>
    </citation>
    <scope>NUCLEOTIDE SEQUENCE</scope>
    <source>
        <strain evidence="4">RS0144</strain>
    </source>
</reference>
<evidence type="ECO:0000256" key="2">
    <source>
        <dbReference type="RuleBase" id="RU003616"/>
    </source>
</evidence>
<comment type="similarity">
    <text evidence="1 2">Belongs to the small heat shock protein (HSP20) family.</text>
</comment>
<feature type="domain" description="SHSP" evidence="3">
    <location>
        <begin position="12"/>
        <end position="121"/>
    </location>
</feature>
<evidence type="ECO:0000313" key="4">
    <source>
        <dbReference type="EMBL" id="GMS93886.1"/>
    </source>
</evidence>
<dbReference type="PANTHER" id="PTHR45640">
    <property type="entry name" value="HEAT SHOCK PROTEIN HSP-12.2-RELATED"/>
    <property type="match status" value="1"/>
</dbReference>
<dbReference type="GO" id="GO:0005634">
    <property type="term" value="C:nucleus"/>
    <property type="evidence" value="ECO:0007669"/>
    <property type="project" value="TreeGrafter"/>
</dbReference>
<dbReference type="SUPFAM" id="SSF49764">
    <property type="entry name" value="HSP20-like chaperones"/>
    <property type="match status" value="1"/>
</dbReference>
<gene>
    <name evidence="4" type="ORF">PENTCL1PPCAC_16061</name>
</gene>
<dbReference type="GO" id="GO:0042026">
    <property type="term" value="P:protein refolding"/>
    <property type="evidence" value="ECO:0007669"/>
    <property type="project" value="TreeGrafter"/>
</dbReference>
<dbReference type="PROSITE" id="PS01031">
    <property type="entry name" value="SHSP"/>
    <property type="match status" value="1"/>
</dbReference>
<dbReference type="GO" id="GO:0036498">
    <property type="term" value="P:IRE1-mediated unfolded protein response"/>
    <property type="evidence" value="ECO:0007669"/>
    <property type="project" value="TreeGrafter"/>
</dbReference>
<dbReference type="Pfam" id="PF00011">
    <property type="entry name" value="HSP20"/>
    <property type="match status" value="1"/>
</dbReference>
<dbReference type="AlphaFoldDB" id="A0AAV5THW0"/>
<keyword evidence="5" id="KW-1185">Reference proteome</keyword>
<evidence type="ECO:0000313" key="5">
    <source>
        <dbReference type="Proteomes" id="UP001432027"/>
    </source>
</evidence>
<protein>
    <recommendedName>
        <fullName evidence="3">SHSP domain-containing protein</fullName>
    </recommendedName>
</protein>
<dbReference type="Gene3D" id="2.60.40.790">
    <property type="match status" value="1"/>
</dbReference>
<accession>A0AAV5THW0</accession>
<dbReference type="GO" id="GO:0051082">
    <property type="term" value="F:unfolded protein binding"/>
    <property type="evidence" value="ECO:0007669"/>
    <property type="project" value="TreeGrafter"/>
</dbReference>
<dbReference type="EMBL" id="BTSX01000004">
    <property type="protein sequence ID" value="GMS93886.1"/>
    <property type="molecule type" value="Genomic_DNA"/>
</dbReference>
<feature type="non-terminal residue" evidence="4">
    <location>
        <position position="123"/>
    </location>
</feature>
<sequence length="123" mass="13842">HHFPYWGNVHHLNSLRYGSPIGEVVNTPEKYAFTVDVSHFKPEEIRANLAGNELTVEGSHDEKTDQHGTIQRSFIRKYTLPDDANLKSIRTYLTPNGHLTIEASKKTNDLVQSSAIPITMISS</sequence>